<organism evidence="1">
    <name type="scientific">Cladocopium goreaui</name>
    <dbReference type="NCBI Taxonomy" id="2562237"/>
    <lineage>
        <taxon>Eukaryota</taxon>
        <taxon>Sar</taxon>
        <taxon>Alveolata</taxon>
        <taxon>Dinophyceae</taxon>
        <taxon>Suessiales</taxon>
        <taxon>Symbiodiniaceae</taxon>
        <taxon>Cladocopium</taxon>
    </lineage>
</organism>
<reference evidence="2" key="2">
    <citation type="submission" date="2024-04" db="EMBL/GenBank/DDBJ databases">
        <authorList>
            <person name="Chen Y."/>
            <person name="Shah S."/>
            <person name="Dougan E. K."/>
            <person name="Thang M."/>
            <person name="Chan C."/>
        </authorList>
    </citation>
    <scope>NUCLEOTIDE SEQUENCE [LARGE SCALE GENOMIC DNA]</scope>
</reference>
<name>A0A9P1GST8_9DINO</name>
<accession>A0A9P1GST8</accession>
<protein>
    <submittedName>
        <fullName evidence="1">Uncharacterized protein</fullName>
    </submittedName>
</protein>
<dbReference type="EMBL" id="CAMXCT020006793">
    <property type="protein sequence ID" value="CAL1173531.1"/>
    <property type="molecule type" value="Genomic_DNA"/>
</dbReference>
<dbReference type="EMBL" id="CAMXCT030006793">
    <property type="protein sequence ID" value="CAL4807468.1"/>
    <property type="molecule type" value="Genomic_DNA"/>
</dbReference>
<dbReference type="EMBL" id="CAMXCT010006793">
    <property type="protein sequence ID" value="CAI4020156.1"/>
    <property type="molecule type" value="Genomic_DNA"/>
</dbReference>
<keyword evidence="3" id="KW-1185">Reference proteome</keyword>
<sequence length="515" mass="54054">MDPAVAKALATIRAGVKSSKQRNQEIRNEAPRFYALQRAEKAKSAVKGAAQVVYWGATGISLAGACKKASTGHHNLKIIGSAVGLAGDAAGELSKHCGGSPEKKLSAGLASLREKLVHETEGLKKATDEFYALLPQDLPGVERTPEKAAGSALMQGARAANKAVAGGGSTVKEAGKRLGLLKDVHLRAAGYVTRSNYREVPKSDRCSLRARRLGITSSSIVFAVGGLEVAGAIYQLYSKSATKKQVDQLVALADKHDQELDELLRVAEAVARGETPQTAAFESLERTCRAIEGTLNILGEIKKDLRELMRQATVNNTAIQGTNIASGVFSITASALGITALCVAPVPCGIAFAVFASTSAVTSVGAAVAEMIIDGKQQQQLMDLREKLQASMQKLEEEEDEEGGWTIDKWVQGSRTFASFASSVLDLGEKITGKIIFKAGKLACDGAKTAAKALGIVGGGVGIAVGLIDVVNGVASLVKGCATAKAAGELVDVIEREEKKLEEQLEKFYGPQDPQ</sequence>
<gene>
    <name evidence="1" type="ORF">C1SCF055_LOCUS44598</name>
</gene>
<evidence type="ECO:0000313" key="1">
    <source>
        <dbReference type="EMBL" id="CAI4020156.1"/>
    </source>
</evidence>
<dbReference type="Proteomes" id="UP001152797">
    <property type="component" value="Unassembled WGS sequence"/>
</dbReference>
<evidence type="ECO:0000313" key="2">
    <source>
        <dbReference type="EMBL" id="CAL1173531.1"/>
    </source>
</evidence>
<dbReference type="AlphaFoldDB" id="A0A9P1GST8"/>
<evidence type="ECO:0000313" key="3">
    <source>
        <dbReference type="Proteomes" id="UP001152797"/>
    </source>
</evidence>
<proteinExistence type="predicted"/>
<comment type="caution">
    <text evidence="1">The sequence shown here is derived from an EMBL/GenBank/DDBJ whole genome shotgun (WGS) entry which is preliminary data.</text>
</comment>
<reference evidence="1" key="1">
    <citation type="submission" date="2022-10" db="EMBL/GenBank/DDBJ databases">
        <authorList>
            <person name="Chen Y."/>
            <person name="Dougan E. K."/>
            <person name="Chan C."/>
            <person name="Rhodes N."/>
            <person name="Thang M."/>
        </authorList>
    </citation>
    <scope>NUCLEOTIDE SEQUENCE</scope>
</reference>